<keyword evidence="9" id="KW-0067">ATP-binding</keyword>
<keyword evidence="3" id="KW-1003">Cell membrane</keyword>
<sequence length="334" mass="38004">MSGICELFHVPQAFSFCFFAKKDFLKTGFKVLGIINNASSSAGKLVVRWRSLQNIMGEKLEFSSGHAEVNPRELGEEIERKRGEYQTNLQPFYRQCKRNELEVKLAAGLCPTEITLKEAQNSNTRWIVLDSHLKNYKLYIYGHVECNVAVMKGKDVATLMPSRAPKPDNSPASCERGDDETCPQNQPRNDQKNGNQNVVEEWESSIAPPPQGCYCCPLQWKVGFPRNFCLSEIEVITNGFADILFENEKVKVYEGVWQNTLVIVRSYQNDQRLCSMLTILSGVSHHNIMNIVGYCCTGKNRFLISNYPCLNNIAMNLQRKIPFSLVSLHFHLLH</sequence>
<dbReference type="PANTHER" id="PTHR47982:SF49">
    <property type="entry name" value="INACTIVE PROTEIN KINASE SELMODRAFT_444075-LIKE"/>
    <property type="match status" value="1"/>
</dbReference>
<keyword evidence="6" id="KW-0812">Transmembrane</keyword>
<feature type="compositionally biased region" description="Polar residues" evidence="14">
    <location>
        <begin position="182"/>
        <end position="197"/>
    </location>
</feature>
<accession>A0A6P6ABA2</accession>
<dbReference type="GO" id="GO:0005886">
    <property type="term" value="C:plasma membrane"/>
    <property type="evidence" value="ECO:0007669"/>
    <property type="project" value="UniProtKB-SubCell"/>
</dbReference>
<evidence type="ECO:0000256" key="12">
    <source>
        <dbReference type="ARBA" id="ARBA00047899"/>
    </source>
</evidence>
<feature type="region of interest" description="Disordered" evidence="14">
    <location>
        <begin position="160"/>
        <end position="197"/>
    </location>
</feature>
<dbReference type="GeneID" id="111308028"/>
<comment type="catalytic activity">
    <reaction evidence="12">
        <text>L-threonyl-[protein] + ATP = O-phospho-L-threonyl-[protein] + ADP + H(+)</text>
        <dbReference type="Rhea" id="RHEA:46608"/>
        <dbReference type="Rhea" id="RHEA-COMP:11060"/>
        <dbReference type="Rhea" id="RHEA-COMP:11605"/>
        <dbReference type="ChEBI" id="CHEBI:15378"/>
        <dbReference type="ChEBI" id="CHEBI:30013"/>
        <dbReference type="ChEBI" id="CHEBI:30616"/>
        <dbReference type="ChEBI" id="CHEBI:61977"/>
        <dbReference type="ChEBI" id="CHEBI:456216"/>
        <dbReference type="EC" id="2.7.11.1"/>
    </reaction>
</comment>
<dbReference type="GO" id="GO:0005524">
    <property type="term" value="F:ATP binding"/>
    <property type="evidence" value="ECO:0007669"/>
    <property type="project" value="UniProtKB-KW"/>
</dbReference>
<protein>
    <recommendedName>
        <fullName evidence="2">non-specific serine/threonine protein kinase</fullName>
        <ecNumber evidence="2">2.7.11.1</ecNumber>
    </recommendedName>
</protein>
<evidence type="ECO:0000256" key="6">
    <source>
        <dbReference type="ARBA" id="ARBA00022692"/>
    </source>
</evidence>
<dbReference type="SUPFAM" id="SSF56112">
    <property type="entry name" value="Protein kinase-like (PK-like)"/>
    <property type="match status" value="1"/>
</dbReference>
<dbReference type="PANTHER" id="PTHR47982">
    <property type="entry name" value="PROLINE-RICH RECEPTOR-LIKE PROTEIN KINASE PERK4"/>
    <property type="match status" value="1"/>
</dbReference>
<comment type="subcellular location">
    <subcellularLocation>
        <location evidence="1">Cell membrane</location>
        <topology evidence="1">Single-pass membrane protein</topology>
    </subcellularLocation>
</comment>
<dbReference type="InterPro" id="IPR047117">
    <property type="entry name" value="PERK1-13-like"/>
</dbReference>
<evidence type="ECO:0000256" key="5">
    <source>
        <dbReference type="ARBA" id="ARBA00022679"/>
    </source>
</evidence>
<keyword evidence="5" id="KW-0808">Transferase</keyword>
<evidence type="ECO:0000256" key="3">
    <source>
        <dbReference type="ARBA" id="ARBA00022475"/>
    </source>
</evidence>
<evidence type="ECO:0000256" key="2">
    <source>
        <dbReference type="ARBA" id="ARBA00012513"/>
    </source>
</evidence>
<dbReference type="OrthoDB" id="936662at2759"/>
<dbReference type="KEGG" id="dzi:111308028"/>
<evidence type="ECO:0000256" key="7">
    <source>
        <dbReference type="ARBA" id="ARBA00022741"/>
    </source>
</evidence>
<keyword evidence="15" id="KW-1185">Reference proteome</keyword>
<evidence type="ECO:0000256" key="8">
    <source>
        <dbReference type="ARBA" id="ARBA00022777"/>
    </source>
</evidence>
<dbReference type="EC" id="2.7.11.1" evidence="2"/>
<dbReference type="AlphaFoldDB" id="A0A6P6ABA2"/>
<dbReference type="Proteomes" id="UP000515121">
    <property type="component" value="Unplaced"/>
</dbReference>
<evidence type="ECO:0000256" key="1">
    <source>
        <dbReference type="ARBA" id="ARBA00004162"/>
    </source>
</evidence>
<keyword evidence="4" id="KW-0723">Serine/threonine-protein kinase</keyword>
<evidence type="ECO:0000256" key="9">
    <source>
        <dbReference type="ARBA" id="ARBA00022840"/>
    </source>
</evidence>
<reference evidence="16" key="1">
    <citation type="submission" date="2025-08" db="UniProtKB">
        <authorList>
            <consortium name="RefSeq"/>
        </authorList>
    </citation>
    <scope>IDENTIFICATION</scope>
    <source>
        <tissue evidence="16">Fruit stalk</tissue>
    </source>
</reference>
<name>A0A6P6ABA2_DURZI</name>
<evidence type="ECO:0000256" key="14">
    <source>
        <dbReference type="SAM" id="MobiDB-lite"/>
    </source>
</evidence>
<keyword evidence="11" id="KW-0472">Membrane</keyword>
<keyword evidence="7" id="KW-0547">Nucleotide-binding</keyword>
<evidence type="ECO:0000256" key="11">
    <source>
        <dbReference type="ARBA" id="ARBA00023136"/>
    </source>
</evidence>
<comment type="catalytic activity">
    <reaction evidence="13">
        <text>L-seryl-[protein] + ATP = O-phospho-L-seryl-[protein] + ADP + H(+)</text>
        <dbReference type="Rhea" id="RHEA:17989"/>
        <dbReference type="Rhea" id="RHEA-COMP:9863"/>
        <dbReference type="Rhea" id="RHEA-COMP:11604"/>
        <dbReference type="ChEBI" id="CHEBI:15378"/>
        <dbReference type="ChEBI" id="CHEBI:29999"/>
        <dbReference type="ChEBI" id="CHEBI:30616"/>
        <dbReference type="ChEBI" id="CHEBI:83421"/>
        <dbReference type="ChEBI" id="CHEBI:456216"/>
        <dbReference type="EC" id="2.7.11.1"/>
    </reaction>
</comment>
<evidence type="ECO:0000313" key="15">
    <source>
        <dbReference type="Proteomes" id="UP000515121"/>
    </source>
</evidence>
<evidence type="ECO:0000313" key="16">
    <source>
        <dbReference type="RefSeq" id="XP_022762122.1"/>
    </source>
</evidence>
<proteinExistence type="predicted"/>
<evidence type="ECO:0000256" key="4">
    <source>
        <dbReference type="ARBA" id="ARBA00022527"/>
    </source>
</evidence>
<dbReference type="Gene3D" id="3.30.200.20">
    <property type="entry name" value="Phosphorylase Kinase, domain 1"/>
    <property type="match status" value="1"/>
</dbReference>
<dbReference type="InterPro" id="IPR011009">
    <property type="entry name" value="Kinase-like_dom_sf"/>
</dbReference>
<gene>
    <name evidence="16" type="primary">LOC111308028</name>
</gene>
<dbReference type="GO" id="GO:0004674">
    <property type="term" value="F:protein serine/threonine kinase activity"/>
    <property type="evidence" value="ECO:0007669"/>
    <property type="project" value="UniProtKB-KW"/>
</dbReference>
<dbReference type="RefSeq" id="XP_022762122.1">
    <property type="nucleotide sequence ID" value="XM_022906387.1"/>
</dbReference>
<evidence type="ECO:0000256" key="13">
    <source>
        <dbReference type="ARBA" id="ARBA00048679"/>
    </source>
</evidence>
<keyword evidence="8" id="KW-0418">Kinase</keyword>
<organism evidence="15 16">
    <name type="scientific">Durio zibethinus</name>
    <name type="common">Durian</name>
    <dbReference type="NCBI Taxonomy" id="66656"/>
    <lineage>
        <taxon>Eukaryota</taxon>
        <taxon>Viridiplantae</taxon>
        <taxon>Streptophyta</taxon>
        <taxon>Embryophyta</taxon>
        <taxon>Tracheophyta</taxon>
        <taxon>Spermatophyta</taxon>
        <taxon>Magnoliopsida</taxon>
        <taxon>eudicotyledons</taxon>
        <taxon>Gunneridae</taxon>
        <taxon>Pentapetalae</taxon>
        <taxon>rosids</taxon>
        <taxon>malvids</taxon>
        <taxon>Malvales</taxon>
        <taxon>Malvaceae</taxon>
        <taxon>Helicteroideae</taxon>
        <taxon>Durio</taxon>
    </lineage>
</organism>
<keyword evidence="10" id="KW-1133">Transmembrane helix</keyword>
<evidence type="ECO:0000256" key="10">
    <source>
        <dbReference type="ARBA" id="ARBA00022989"/>
    </source>
</evidence>